<accession>A0A0R0CGT0</accession>
<protein>
    <recommendedName>
        <fullName evidence="3">Sigma-54 factor interaction domain-containing protein</fullName>
    </recommendedName>
</protein>
<dbReference type="PANTHER" id="PTHR38768">
    <property type="entry name" value="UPF0502 PROTEIN YCEH"/>
    <property type="match status" value="1"/>
</dbReference>
<evidence type="ECO:0000256" key="2">
    <source>
        <dbReference type="SAM" id="Coils"/>
    </source>
</evidence>
<dbReference type="InterPro" id="IPR036388">
    <property type="entry name" value="WH-like_DNA-bd_sf"/>
</dbReference>
<reference evidence="4 5" key="1">
    <citation type="submission" date="2015-05" db="EMBL/GenBank/DDBJ databases">
        <title>Genome sequencing and analysis of members of genus Stenotrophomonas.</title>
        <authorList>
            <person name="Patil P.P."/>
            <person name="Midha S."/>
            <person name="Patil P.B."/>
        </authorList>
    </citation>
    <scope>NUCLEOTIDE SEQUENCE [LARGE SCALE GENOMIC DNA]</scope>
    <source>
        <strain evidence="4 5">DSM 21858</strain>
    </source>
</reference>
<dbReference type="Proteomes" id="UP000052052">
    <property type="component" value="Unassembled WGS sequence"/>
</dbReference>
<dbReference type="AlphaFoldDB" id="A0A0R0CGT0"/>
<dbReference type="PATRIC" id="fig|344882.3.peg.1035"/>
<proteinExistence type="inferred from homology"/>
<dbReference type="PROSITE" id="PS50045">
    <property type="entry name" value="SIGMA54_INTERACT_4"/>
    <property type="match status" value="1"/>
</dbReference>
<dbReference type="EMBL" id="LDJL01000015">
    <property type="protein sequence ID" value="KRG68294.1"/>
    <property type="molecule type" value="Genomic_DNA"/>
</dbReference>
<dbReference type="HAMAP" id="MF_01584">
    <property type="entry name" value="UPF0502"/>
    <property type="match status" value="1"/>
</dbReference>
<dbReference type="InterPro" id="IPR002078">
    <property type="entry name" value="Sigma_54_int"/>
</dbReference>
<dbReference type="InterPro" id="IPR036390">
    <property type="entry name" value="WH_DNA-bd_sf"/>
</dbReference>
<dbReference type="SUPFAM" id="SSF46785">
    <property type="entry name" value="Winged helix' DNA-binding domain"/>
    <property type="match status" value="2"/>
</dbReference>
<dbReference type="Gene3D" id="1.10.10.10">
    <property type="entry name" value="Winged helix-like DNA-binding domain superfamily/Winged helix DNA-binding domain"/>
    <property type="match status" value="2"/>
</dbReference>
<dbReference type="RefSeq" id="WP_057659859.1">
    <property type="nucleotide sequence ID" value="NZ_LDJL01000015.1"/>
</dbReference>
<feature type="domain" description="Sigma-54 factor interaction" evidence="3">
    <location>
        <begin position="49"/>
        <end position="187"/>
    </location>
</feature>
<evidence type="ECO:0000313" key="5">
    <source>
        <dbReference type="Proteomes" id="UP000052052"/>
    </source>
</evidence>
<organism evidence="4 5">
    <name type="scientific">Pseudoxanthomonas dokdonensis</name>
    <dbReference type="NCBI Taxonomy" id="344882"/>
    <lineage>
        <taxon>Bacteria</taxon>
        <taxon>Pseudomonadati</taxon>
        <taxon>Pseudomonadota</taxon>
        <taxon>Gammaproteobacteria</taxon>
        <taxon>Lysobacterales</taxon>
        <taxon>Lysobacteraceae</taxon>
        <taxon>Pseudoxanthomonas</taxon>
    </lineage>
</organism>
<dbReference type="PANTHER" id="PTHR38768:SF1">
    <property type="entry name" value="UPF0502 PROTEIN YCEH"/>
    <property type="match status" value="1"/>
</dbReference>
<dbReference type="STRING" id="344882.ABB29_13275"/>
<dbReference type="InterPro" id="IPR007432">
    <property type="entry name" value="DUF480"/>
</dbReference>
<keyword evidence="5" id="KW-1185">Reference proteome</keyword>
<gene>
    <name evidence="4" type="ORF">ABB29_13275</name>
</gene>
<evidence type="ECO:0000259" key="3">
    <source>
        <dbReference type="PROSITE" id="PS50045"/>
    </source>
</evidence>
<comment type="similarity">
    <text evidence="1">Belongs to the UPF0502 family.</text>
</comment>
<sequence>MTETNESSAPDSAPPALPELSPLLARLLGCLIEKEATTPDSYPLTVNAAVSAANQKTARDPLMSLQPGAVNHGLRELEALGLARQVFSSRAERYEHLAGKAFNLPRQQVALLGLLLLRGPQTLHELLARSERLYAFSDAEEVQHQLQRMAQREPSLLVQLPRGPGQREDRYMHLLSGDIDLPALNERIAATAAAPAFSLQSRLEALEAEVQVLKQQLAELLEAKS</sequence>
<evidence type="ECO:0000256" key="1">
    <source>
        <dbReference type="HAMAP-Rule" id="MF_01584"/>
    </source>
</evidence>
<evidence type="ECO:0000313" key="4">
    <source>
        <dbReference type="EMBL" id="KRG68294.1"/>
    </source>
</evidence>
<dbReference type="GO" id="GO:0005524">
    <property type="term" value="F:ATP binding"/>
    <property type="evidence" value="ECO:0007669"/>
    <property type="project" value="InterPro"/>
</dbReference>
<dbReference type="OrthoDB" id="9784785at2"/>
<dbReference type="GO" id="GO:0006355">
    <property type="term" value="P:regulation of DNA-templated transcription"/>
    <property type="evidence" value="ECO:0007669"/>
    <property type="project" value="InterPro"/>
</dbReference>
<feature type="coiled-coil region" evidence="2">
    <location>
        <begin position="196"/>
        <end position="223"/>
    </location>
</feature>
<comment type="caution">
    <text evidence="4">The sequence shown here is derived from an EMBL/GenBank/DDBJ whole genome shotgun (WGS) entry which is preliminary data.</text>
</comment>
<keyword evidence="2" id="KW-0175">Coiled coil</keyword>
<name>A0A0R0CGT0_9GAMM</name>
<dbReference type="Pfam" id="PF04337">
    <property type="entry name" value="DUF480"/>
    <property type="match status" value="1"/>
</dbReference>